<organism evidence="4 5">
    <name type="scientific">Tissierella creatinophila DSM 6911</name>
    <dbReference type="NCBI Taxonomy" id="1123403"/>
    <lineage>
        <taxon>Bacteria</taxon>
        <taxon>Bacillati</taxon>
        <taxon>Bacillota</taxon>
        <taxon>Tissierellia</taxon>
        <taxon>Tissierellales</taxon>
        <taxon>Tissierellaceae</taxon>
        <taxon>Tissierella</taxon>
    </lineage>
</organism>
<dbReference type="GO" id="GO:0003677">
    <property type="term" value="F:DNA binding"/>
    <property type="evidence" value="ECO:0007669"/>
    <property type="project" value="InterPro"/>
</dbReference>
<dbReference type="GO" id="GO:0006310">
    <property type="term" value="P:DNA recombination"/>
    <property type="evidence" value="ECO:0007669"/>
    <property type="project" value="InterPro"/>
</dbReference>
<evidence type="ECO:0000313" key="5">
    <source>
        <dbReference type="Proteomes" id="UP000186112"/>
    </source>
</evidence>
<dbReference type="Pfam" id="PF01076">
    <property type="entry name" value="Mob_Pre"/>
    <property type="match status" value="1"/>
</dbReference>
<feature type="coiled-coil region" evidence="2">
    <location>
        <begin position="298"/>
        <end position="346"/>
    </location>
</feature>
<dbReference type="EMBL" id="LTDM01000026">
    <property type="protein sequence ID" value="OLS02468.1"/>
    <property type="molecule type" value="Genomic_DNA"/>
</dbReference>
<sequence length="440" mass="51870">MSMIVARMQKMKAENLTGIGNHNQRKTENHSNKEIDIDRSYLNYDLVDNTQSYKKDIEKFINEKKSSPRAIRKDAVLVNEWIISSDRKFFENLSEGETENFFARVKDYFAENFGEDNIRYATVHLDETTPHMHMGIVPFDKDNKLSAKRVFNRVALQDIQEELPKYLQEVGFEIERGQRGSERKNLTVPEFKEMKDEQKEIEREIEIKKDELLAYTKDRALKTTLDDIKFKREMKEIEVPTGEKTLFGREITETVKKPTGNLIISEKDFKSIQDFNSYSKKREVKFLNLLDTDLYKENEGLKAENKELIRENQELKNSNNKTLGSFNRLKEENTFLRDEISDLKSEISLIYQSTKSFLKERTDDIEAFKSSFKELVQNVSEKLNLKGLNSYFKKEYDKDNPIKTKNKLEFDIESLKRRSAETNKVNKKEKTKTNNRGMDR</sequence>
<accession>A0A1U7M5K1</accession>
<gene>
    <name evidence="4" type="ORF">TICRE_15490</name>
</gene>
<feature type="region of interest" description="Disordered" evidence="3">
    <location>
        <begin position="419"/>
        <end position="440"/>
    </location>
</feature>
<evidence type="ECO:0000256" key="3">
    <source>
        <dbReference type="SAM" id="MobiDB-lite"/>
    </source>
</evidence>
<feature type="coiled-coil region" evidence="2">
    <location>
        <begin position="191"/>
        <end position="218"/>
    </location>
</feature>
<evidence type="ECO:0000313" key="4">
    <source>
        <dbReference type="EMBL" id="OLS02468.1"/>
    </source>
</evidence>
<name>A0A1U7M5K1_TISCR</name>
<dbReference type="Proteomes" id="UP000186112">
    <property type="component" value="Unassembled WGS sequence"/>
</dbReference>
<dbReference type="Gene3D" id="3.30.930.30">
    <property type="match status" value="1"/>
</dbReference>
<comment type="caution">
    <text evidence="4">The sequence shown here is derived from an EMBL/GenBank/DDBJ whole genome shotgun (WGS) entry which is preliminary data.</text>
</comment>
<dbReference type="AlphaFoldDB" id="A0A1U7M5K1"/>
<proteinExistence type="inferred from homology"/>
<dbReference type="InterPro" id="IPR001668">
    <property type="entry name" value="Mob_Pre"/>
</dbReference>
<dbReference type="CDD" id="cd17242">
    <property type="entry name" value="MobM_relaxase"/>
    <property type="match status" value="1"/>
</dbReference>
<comment type="similarity">
    <text evidence="1">Belongs to the plasmid mobilization pre family.</text>
</comment>
<keyword evidence="2" id="KW-0175">Coiled coil</keyword>
<dbReference type="RefSeq" id="WP_075726791.1">
    <property type="nucleotide sequence ID" value="NZ_LTDM01000026.1"/>
</dbReference>
<evidence type="ECO:0000256" key="1">
    <source>
        <dbReference type="ARBA" id="ARBA00010657"/>
    </source>
</evidence>
<evidence type="ECO:0000256" key="2">
    <source>
        <dbReference type="SAM" id="Coils"/>
    </source>
</evidence>
<dbReference type="NCBIfam" id="NF041497">
    <property type="entry name" value="MobV"/>
    <property type="match status" value="1"/>
</dbReference>
<dbReference type="OrthoDB" id="9800759at2"/>
<keyword evidence="5" id="KW-1185">Reference proteome</keyword>
<protein>
    <submittedName>
        <fullName evidence="4">Plasmid recombination enzyme</fullName>
    </submittedName>
</protein>
<reference evidence="4 5" key="1">
    <citation type="submission" date="2016-02" db="EMBL/GenBank/DDBJ databases">
        <title>Genome sequence of Tissierella creatinophila DSM 6911.</title>
        <authorList>
            <person name="Poehlein A."/>
            <person name="Daniel R."/>
        </authorList>
    </citation>
    <scope>NUCLEOTIDE SEQUENCE [LARGE SCALE GENOMIC DNA]</scope>
    <source>
        <strain evidence="4 5">DSM 6911</strain>
    </source>
</reference>